<dbReference type="InterPro" id="IPR036388">
    <property type="entry name" value="WH-like_DNA-bd_sf"/>
</dbReference>
<reference evidence="7 8" key="1">
    <citation type="submission" date="2024-03" db="EMBL/GenBank/DDBJ databases">
        <title>Human intestinal bacterial collection.</title>
        <authorList>
            <person name="Pauvert C."/>
            <person name="Hitch T.C.A."/>
            <person name="Clavel T."/>
        </authorList>
    </citation>
    <scope>NUCLEOTIDE SEQUENCE [LARGE SCALE GENOMIC DNA]</scope>
    <source>
        <strain evidence="7 8">CLA-AA-H255</strain>
    </source>
</reference>
<evidence type="ECO:0000256" key="3">
    <source>
        <dbReference type="ARBA" id="ARBA00023015"/>
    </source>
</evidence>
<proteinExistence type="inferred from homology"/>
<keyword evidence="8" id="KW-1185">Reference proteome</keyword>
<dbReference type="CDD" id="cd07377">
    <property type="entry name" value="WHTH_GntR"/>
    <property type="match status" value="1"/>
</dbReference>
<dbReference type="GO" id="GO:0008483">
    <property type="term" value="F:transaminase activity"/>
    <property type="evidence" value="ECO:0007669"/>
    <property type="project" value="UniProtKB-KW"/>
</dbReference>
<dbReference type="InterPro" id="IPR051446">
    <property type="entry name" value="HTH_trans_reg/aminotransferase"/>
</dbReference>
<protein>
    <submittedName>
        <fullName evidence="7">PLP-dependent aminotransferase family protein</fullName>
    </submittedName>
</protein>
<name>A0ABV1BW33_9FIRM</name>
<evidence type="ECO:0000256" key="5">
    <source>
        <dbReference type="ARBA" id="ARBA00023163"/>
    </source>
</evidence>
<dbReference type="InterPro" id="IPR000524">
    <property type="entry name" value="Tscrpt_reg_HTH_GntR"/>
</dbReference>
<dbReference type="InterPro" id="IPR015424">
    <property type="entry name" value="PyrdxlP-dep_Trfase"/>
</dbReference>
<dbReference type="InterPro" id="IPR015421">
    <property type="entry name" value="PyrdxlP-dep_Trfase_major"/>
</dbReference>
<keyword evidence="4" id="KW-0238">DNA-binding</keyword>
<keyword evidence="7" id="KW-0032">Aminotransferase</keyword>
<comment type="caution">
    <text evidence="7">The sequence shown here is derived from an EMBL/GenBank/DDBJ whole genome shotgun (WGS) entry which is preliminary data.</text>
</comment>
<dbReference type="PROSITE" id="PS50949">
    <property type="entry name" value="HTH_GNTR"/>
    <property type="match status" value="1"/>
</dbReference>
<dbReference type="SUPFAM" id="SSF46785">
    <property type="entry name" value="Winged helix' DNA-binding domain"/>
    <property type="match status" value="1"/>
</dbReference>
<sequence length="491" mass="55449">MLTYSFDNRNKKSLYEYLYTCIKDDIISGKLTPDTKLPSKRDFAKNHGISVVTVENAYGQLLAEGYIYSLPKKGFYVSEINNNYNTTGNHSFKNTAFNNISSSNQPYNVNNNAGASLENTGAPLENAAVNLVYSHTPKDNFPFSVWAKLMRQVLTYEGDDALNVPPTGGVMKLRRAIAHHLYEFRGITVNPEQIIIGAGTEYLYGLIVQLLGRDLAYGLENPSSRKIVNIYRSLGVKVNALDMDDEGVIPDSIGLANSQIIQISPSHHFPTGIVTSISRRYGLLQWANNSHGRYIIEDDYDSEFRLQGKPIPSLFSIDATDKVIYFNTFTKSLASTIRISYMVLPVPLLERFKQQLGFYACTVSNFEQYTLAHFIEDGFLDKHINRMRNHYRDIRDNLIGLLMKSSIKDRINIYEENSGLHFLLKYDTELTDEQLKQKASKKGLLISFLSDYITGNSYSPDNYSHIAIVNYSGISMDDVAITAKLLEEICL</sequence>
<dbReference type="Gene3D" id="1.10.10.10">
    <property type="entry name" value="Winged helix-like DNA-binding domain superfamily/Winged helix DNA-binding domain"/>
    <property type="match status" value="1"/>
</dbReference>
<feature type="domain" description="HTH gntR-type" evidence="6">
    <location>
        <begin position="12"/>
        <end position="80"/>
    </location>
</feature>
<comment type="similarity">
    <text evidence="1">In the C-terminal section; belongs to the class-I pyridoxal-phosphate-dependent aminotransferase family.</text>
</comment>
<gene>
    <name evidence="7" type="ORF">WMO14_08645</name>
</gene>
<keyword evidence="7" id="KW-0808">Transferase</keyword>
<evidence type="ECO:0000259" key="6">
    <source>
        <dbReference type="PROSITE" id="PS50949"/>
    </source>
</evidence>
<dbReference type="Pfam" id="PF00392">
    <property type="entry name" value="GntR"/>
    <property type="match status" value="1"/>
</dbReference>
<dbReference type="Gene3D" id="3.40.640.10">
    <property type="entry name" value="Type I PLP-dependent aspartate aminotransferase-like (Major domain)"/>
    <property type="match status" value="1"/>
</dbReference>
<evidence type="ECO:0000313" key="7">
    <source>
        <dbReference type="EMBL" id="MEQ2379946.1"/>
    </source>
</evidence>
<keyword evidence="3" id="KW-0805">Transcription regulation</keyword>
<evidence type="ECO:0000256" key="2">
    <source>
        <dbReference type="ARBA" id="ARBA00022898"/>
    </source>
</evidence>
<dbReference type="RefSeq" id="WP_349153678.1">
    <property type="nucleotide sequence ID" value="NZ_JBBMER010000005.1"/>
</dbReference>
<evidence type="ECO:0000256" key="4">
    <source>
        <dbReference type="ARBA" id="ARBA00023125"/>
    </source>
</evidence>
<dbReference type="CDD" id="cd00609">
    <property type="entry name" value="AAT_like"/>
    <property type="match status" value="1"/>
</dbReference>
<dbReference type="SMART" id="SM00345">
    <property type="entry name" value="HTH_GNTR"/>
    <property type="match status" value="1"/>
</dbReference>
<dbReference type="PANTHER" id="PTHR46577">
    <property type="entry name" value="HTH-TYPE TRANSCRIPTIONAL REGULATORY PROTEIN GABR"/>
    <property type="match status" value="1"/>
</dbReference>
<dbReference type="InterPro" id="IPR004839">
    <property type="entry name" value="Aminotransferase_I/II_large"/>
</dbReference>
<dbReference type="SUPFAM" id="SSF53383">
    <property type="entry name" value="PLP-dependent transferases"/>
    <property type="match status" value="1"/>
</dbReference>
<dbReference type="InterPro" id="IPR036390">
    <property type="entry name" value="WH_DNA-bd_sf"/>
</dbReference>
<dbReference type="Pfam" id="PF00155">
    <property type="entry name" value="Aminotran_1_2"/>
    <property type="match status" value="1"/>
</dbReference>
<dbReference type="Proteomes" id="UP001442364">
    <property type="component" value="Unassembled WGS sequence"/>
</dbReference>
<keyword evidence="5" id="KW-0804">Transcription</keyword>
<evidence type="ECO:0000256" key="1">
    <source>
        <dbReference type="ARBA" id="ARBA00005384"/>
    </source>
</evidence>
<keyword evidence="2" id="KW-0663">Pyridoxal phosphate</keyword>
<accession>A0ABV1BW33</accession>
<dbReference type="EMBL" id="JBBMER010000005">
    <property type="protein sequence ID" value="MEQ2379946.1"/>
    <property type="molecule type" value="Genomic_DNA"/>
</dbReference>
<evidence type="ECO:0000313" key="8">
    <source>
        <dbReference type="Proteomes" id="UP001442364"/>
    </source>
</evidence>
<dbReference type="PANTHER" id="PTHR46577:SF1">
    <property type="entry name" value="HTH-TYPE TRANSCRIPTIONAL REGULATORY PROTEIN GABR"/>
    <property type="match status" value="1"/>
</dbReference>
<organism evidence="7 8">
    <name type="scientific">[Lactobacillus] rogosae</name>
    <dbReference type="NCBI Taxonomy" id="706562"/>
    <lineage>
        <taxon>Bacteria</taxon>
        <taxon>Bacillati</taxon>
        <taxon>Bacillota</taxon>
        <taxon>Clostridia</taxon>
        <taxon>Lachnospirales</taxon>
        <taxon>Lachnospiraceae</taxon>
        <taxon>Lachnospira</taxon>
    </lineage>
</organism>